<comment type="caution">
    <text evidence="1">The sequence shown here is derived from an EMBL/GenBank/DDBJ whole genome shotgun (WGS) entry which is preliminary data.</text>
</comment>
<keyword evidence="2" id="KW-1185">Reference proteome</keyword>
<sequence>MPKQGFVARIHTPLACFFARLQFVARRERIIGSGLLSLVNLDWQRPWQQGNRATDKAQHHTDWDWDWKANWGMPLLPFLDAALDAL</sequence>
<evidence type="ECO:0000313" key="2">
    <source>
        <dbReference type="Proteomes" id="UP001433268"/>
    </source>
</evidence>
<organism evidence="1 2">
    <name type="scientific">Apiospora hydei</name>
    <dbReference type="NCBI Taxonomy" id="1337664"/>
    <lineage>
        <taxon>Eukaryota</taxon>
        <taxon>Fungi</taxon>
        <taxon>Dikarya</taxon>
        <taxon>Ascomycota</taxon>
        <taxon>Pezizomycotina</taxon>
        <taxon>Sordariomycetes</taxon>
        <taxon>Xylariomycetidae</taxon>
        <taxon>Amphisphaeriales</taxon>
        <taxon>Apiosporaceae</taxon>
        <taxon>Apiospora</taxon>
    </lineage>
</organism>
<dbReference type="EMBL" id="JAQQWN010000002">
    <property type="protein sequence ID" value="KAK8094458.1"/>
    <property type="molecule type" value="Genomic_DNA"/>
</dbReference>
<accession>A0ABR1XCX6</accession>
<proteinExistence type="predicted"/>
<evidence type="ECO:0000313" key="1">
    <source>
        <dbReference type="EMBL" id="KAK8094458.1"/>
    </source>
</evidence>
<reference evidence="1 2" key="1">
    <citation type="submission" date="2023-01" db="EMBL/GenBank/DDBJ databases">
        <title>Analysis of 21 Apiospora genomes using comparative genomics revels a genus with tremendous synthesis potential of carbohydrate active enzymes and secondary metabolites.</title>
        <authorList>
            <person name="Sorensen T."/>
        </authorList>
    </citation>
    <scope>NUCLEOTIDE SEQUENCE [LARGE SCALE GENOMIC DNA]</scope>
    <source>
        <strain evidence="1 2">CBS 114990</strain>
    </source>
</reference>
<gene>
    <name evidence="1" type="ORF">PG997_001143</name>
</gene>
<protein>
    <submittedName>
        <fullName evidence="1">Uncharacterized protein</fullName>
    </submittedName>
</protein>
<dbReference type="GeneID" id="92038518"/>
<dbReference type="RefSeq" id="XP_066675231.1">
    <property type="nucleotide sequence ID" value="XM_066805458.1"/>
</dbReference>
<name>A0ABR1XCX6_9PEZI</name>
<dbReference type="Proteomes" id="UP001433268">
    <property type="component" value="Unassembled WGS sequence"/>
</dbReference>